<evidence type="ECO:0000256" key="3">
    <source>
        <dbReference type="ARBA" id="ARBA00022448"/>
    </source>
</evidence>
<name>A0A317T3P7_9PEZI</name>
<dbReference type="InterPro" id="IPR003663">
    <property type="entry name" value="Sugar/inositol_transpt"/>
</dbReference>
<dbReference type="PRINTS" id="PR00171">
    <property type="entry name" value="SUGRTRNSPORT"/>
</dbReference>
<keyword evidence="8" id="KW-0732">Signal</keyword>
<evidence type="ECO:0000256" key="7">
    <source>
        <dbReference type="SAM" id="Phobius"/>
    </source>
</evidence>
<evidence type="ECO:0000256" key="6">
    <source>
        <dbReference type="ARBA" id="ARBA00023136"/>
    </source>
</evidence>
<keyword evidence="6 7" id="KW-0472">Membrane</keyword>
<evidence type="ECO:0000256" key="4">
    <source>
        <dbReference type="ARBA" id="ARBA00022692"/>
    </source>
</evidence>
<dbReference type="SUPFAM" id="SSF103473">
    <property type="entry name" value="MFS general substrate transporter"/>
    <property type="match status" value="1"/>
</dbReference>
<dbReference type="Proteomes" id="UP000246991">
    <property type="component" value="Unassembled WGS sequence"/>
</dbReference>
<accession>A0A317T3P7</accession>
<feature type="transmembrane region" description="Helical" evidence="7">
    <location>
        <begin position="283"/>
        <end position="307"/>
    </location>
</feature>
<sequence length="396" mass="41651">MPSILFAYTAALAAGTSLFGWHLAELNTLQNASQEDLGLGAAQFGLASSPLAVGGPVGSGIATPGFGNFHGRDNWICPGCCASLSSRVSSIFGGRRKAEQAIREFIKIRGTPDVEEELASYVGQWGGQSDTTDDTQTVSGQDPFAVAEAGKHLFFTDIAPLCSWKEETYCGPPGQSDGIGNTDPGNENTPLLLGTSTPGAGNNVIGLVAFVTKREYRPGFVIVGGVMLAQQLTGINAVVFYGVSILQDLLPNSARYLNAGISGVNLFVTLGVSLLFDRVSHKNLLLASMLFMAISTGVLATSIFAGLATRSAIATLLFVMSFSIGLDPLPWIVAGRRIEPVAVGAAQSIALILNWMGTFLVSFLVPVLAQSAGMYTVFTVFTALSFIFLAWGVFFL</sequence>
<keyword evidence="3" id="KW-0813">Transport</keyword>
<organism evidence="9 10">
    <name type="scientific">Tuber magnatum</name>
    <name type="common">white Piedmont truffle</name>
    <dbReference type="NCBI Taxonomy" id="42249"/>
    <lineage>
        <taxon>Eukaryota</taxon>
        <taxon>Fungi</taxon>
        <taxon>Dikarya</taxon>
        <taxon>Ascomycota</taxon>
        <taxon>Pezizomycotina</taxon>
        <taxon>Pezizomycetes</taxon>
        <taxon>Pezizales</taxon>
        <taxon>Tuberaceae</taxon>
        <taxon>Tuber</taxon>
    </lineage>
</organism>
<protein>
    <recommendedName>
        <fullName evidence="11">MFS general substrate transporter</fullName>
    </recommendedName>
</protein>
<evidence type="ECO:0000256" key="5">
    <source>
        <dbReference type="ARBA" id="ARBA00022989"/>
    </source>
</evidence>
<feature type="transmembrane region" description="Helical" evidence="7">
    <location>
        <begin position="219"/>
        <end position="244"/>
    </location>
</feature>
<evidence type="ECO:0000313" key="10">
    <source>
        <dbReference type="Proteomes" id="UP000246991"/>
    </source>
</evidence>
<keyword evidence="4 7" id="KW-0812">Transmembrane</keyword>
<dbReference type="InterPro" id="IPR045263">
    <property type="entry name" value="GLUT"/>
</dbReference>
<keyword evidence="10" id="KW-1185">Reference proteome</keyword>
<feature type="transmembrane region" description="Helical" evidence="7">
    <location>
        <begin position="345"/>
        <end position="369"/>
    </location>
</feature>
<comment type="similarity">
    <text evidence="2">Belongs to the major facilitator superfamily. Sugar transporter (TC 2.A.1.1) family.</text>
</comment>
<dbReference type="PANTHER" id="PTHR23503:SF8">
    <property type="entry name" value="FACILITATED GLUCOSE TRANSPORTER PROTEIN 1"/>
    <property type="match status" value="1"/>
</dbReference>
<dbReference type="GO" id="GO:0015149">
    <property type="term" value="F:hexose transmembrane transporter activity"/>
    <property type="evidence" value="ECO:0007669"/>
    <property type="project" value="TreeGrafter"/>
</dbReference>
<dbReference type="InterPro" id="IPR005828">
    <property type="entry name" value="MFS_sugar_transport-like"/>
</dbReference>
<proteinExistence type="inferred from homology"/>
<dbReference type="EMBL" id="PYWC01000005">
    <property type="protein sequence ID" value="PWW80036.1"/>
    <property type="molecule type" value="Genomic_DNA"/>
</dbReference>
<dbReference type="GO" id="GO:0016020">
    <property type="term" value="C:membrane"/>
    <property type="evidence" value="ECO:0007669"/>
    <property type="project" value="UniProtKB-SubCell"/>
</dbReference>
<keyword evidence="5 7" id="KW-1133">Transmembrane helix</keyword>
<feature type="chain" id="PRO_5016393372" description="MFS general substrate transporter" evidence="8">
    <location>
        <begin position="16"/>
        <end position="396"/>
    </location>
</feature>
<feature type="transmembrane region" description="Helical" evidence="7">
    <location>
        <begin position="256"/>
        <end position="276"/>
    </location>
</feature>
<evidence type="ECO:0008006" key="11">
    <source>
        <dbReference type="Google" id="ProtNLM"/>
    </source>
</evidence>
<dbReference type="STRING" id="42249.A0A317T3P7"/>
<dbReference type="InterPro" id="IPR036259">
    <property type="entry name" value="MFS_trans_sf"/>
</dbReference>
<dbReference type="PANTHER" id="PTHR23503">
    <property type="entry name" value="SOLUTE CARRIER FAMILY 2"/>
    <property type="match status" value="1"/>
</dbReference>
<gene>
    <name evidence="9" type="ORF">C7212DRAFT_361505</name>
</gene>
<feature type="transmembrane region" description="Helical" evidence="7">
    <location>
        <begin position="375"/>
        <end position="395"/>
    </location>
</feature>
<evidence type="ECO:0000313" key="9">
    <source>
        <dbReference type="EMBL" id="PWW80036.1"/>
    </source>
</evidence>
<evidence type="ECO:0000256" key="1">
    <source>
        <dbReference type="ARBA" id="ARBA00004141"/>
    </source>
</evidence>
<feature type="signal peptide" evidence="8">
    <location>
        <begin position="1"/>
        <end position="15"/>
    </location>
</feature>
<comment type="subcellular location">
    <subcellularLocation>
        <location evidence="1">Membrane</location>
        <topology evidence="1">Multi-pass membrane protein</topology>
    </subcellularLocation>
</comment>
<dbReference type="Gene3D" id="1.20.1250.20">
    <property type="entry name" value="MFS general substrate transporter like domains"/>
    <property type="match status" value="1"/>
</dbReference>
<dbReference type="OrthoDB" id="4540492at2759"/>
<evidence type="ECO:0000256" key="8">
    <source>
        <dbReference type="SAM" id="SignalP"/>
    </source>
</evidence>
<reference evidence="9 10" key="1">
    <citation type="submission" date="2018-03" db="EMBL/GenBank/DDBJ databases">
        <title>Genomes of Pezizomycetes fungi and the evolution of truffles.</title>
        <authorList>
            <person name="Murat C."/>
            <person name="Payen T."/>
            <person name="Noel B."/>
            <person name="Kuo A."/>
            <person name="Martin F.M."/>
        </authorList>
    </citation>
    <scope>NUCLEOTIDE SEQUENCE [LARGE SCALE GENOMIC DNA]</scope>
    <source>
        <strain evidence="9">091103-1</strain>
    </source>
</reference>
<feature type="transmembrane region" description="Helical" evidence="7">
    <location>
        <begin position="313"/>
        <end position="333"/>
    </location>
</feature>
<evidence type="ECO:0000256" key="2">
    <source>
        <dbReference type="ARBA" id="ARBA00010992"/>
    </source>
</evidence>
<comment type="caution">
    <text evidence="9">The sequence shown here is derived from an EMBL/GenBank/DDBJ whole genome shotgun (WGS) entry which is preliminary data.</text>
</comment>
<dbReference type="Pfam" id="PF00083">
    <property type="entry name" value="Sugar_tr"/>
    <property type="match status" value="1"/>
</dbReference>
<dbReference type="AlphaFoldDB" id="A0A317T3P7"/>